<evidence type="ECO:0000313" key="2">
    <source>
        <dbReference type="Proteomes" id="UP000233837"/>
    </source>
</evidence>
<gene>
    <name evidence="1" type="primary">RPL12C</name>
    <name evidence="1" type="ORF">MA16_Dca000358</name>
</gene>
<dbReference type="Gene3D" id="1.10.10.250">
    <property type="entry name" value="Ribosomal protein L11, C-terminal domain"/>
    <property type="match status" value="1"/>
</dbReference>
<name>A0A2I0WTM8_9ASPA</name>
<dbReference type="EMBL" id="KZ502442">
    <property type="protein sequence ID" value="PKU79014.1"/>
    <property type="molecule type" value="Genomic_DNA"/>
</dbReference>
<dbReference type="InterPro" id="IPR036769">
    <property type="entry name" value="Ribosomal_uL11_C_sf"/>
</dbReference>
<keyword evidence="1" id="KW-0689">Ribosomal protein</keyword>
<sequence length="68" mass="7303">MAEHCCLSLVSCSRFTTAGCTVDGKDLSGTIKEILGMYVSVGCTMNGKFLKDLQTEITNQGEVEVPLE</sequence>
<reference evidence="1 2" key="1">
    <citation type="journal article" date="2016" name="Sci. Rep.">
        <title>The Dendrobium catenatum Lindl. genome sequence provides insights into polysaccharide synthase, floral development and adaptive evolution.</title>
        <authorList>
            <person name="Zhang G.Q."/>
            <person name="Xu Q."/>
            <person name="Bian C."/>
            <person name="Tsai W.C."/>
            <person name="Yeh C.M."/>
            <person name="Liu K.W."/>
            <person name="Yoshida K."/>
            <person name="Zhang L.S."/>
            <person name="Chang S.B."/>
            <person name="Chen F."/>
            <person name="Shi Y."/>
            <person name="Su Y.Y."/>
            <person name="Zhang Y.Q."/>
            <person name="Chen L.J."/>
            <person name="Yin Y."/>
            <person name="Lin M."/>
            <person name="Huang H."/>
            <person name="Deng H."/>
            <person name="Wang Z.W."/>
            <person name="Zhu S.L."/>
            <person name="Zhao X."/>
            <person name="Deng C."/>
            <person name="Niu S.C."/>
            <person name="Huang J."/>
            <person name="Wang M."/>
            <person name="Liu G.H."/>
            <person name="Yang H.J."/>
            <person name="Xiao X.J."/>
            <person name="Hsiao Y.Y."/>
            <person name="Wu W.L."/>
            <person name="Chen Y.Y."/>
            <person name="Mitsuda N."/>
            <person name="Ohme-Takagi M."/>
            <person name="Luo Y.B."/>
            <person name="Van de Peer Y."/>
            <person name="Liu Z.J."/>
        </authorList>
    </citation>
    <scope>NUCLEOTIDE SEQUENCE [LARGE SCALE GENOMIC DNA]</scope>
    <source>
        <tissue evidence="1">The whole plant</tissue>
    </source>
</reference>
<dbReference type="GO" id="GO:0005840">
    <property type="term" value="C:ribosome"/>
    <property type="evidence" value="ECO:0007669"/>
    <property type="project" value="UniProtKB-KW"/>
</dbReference>
<dbReference type="Proteomes" id="UP000233837">
    <property type="component" value="Unassembled WGS sequence"/>
</dbReference>
<protein>
    <submittedName>
        <fullName evidence="1">60S ribosomal protein L12-3</fullName>
    </submittedName>
</protein>
<dbReference type="AlphaFoldDB" id="A0A2I0WTM8"/>
<keyword evidence="1" id="KW-0687">Ribonucleoprotein</keyword>
<dbReference type="STRING" id="906689.A0A2I0WTM8"/>
<reference evidence="1 2" key="2">
    <citation type="journal article" date="2017" name="Nature">
        <title>The Apostasia genome and the evolution of orchids.</title>
        <authorList>
            <person name="Zhang G.Q."/>
            <person name="Liu K.W."/>
            <person name="Li Z."/>
            <person name="Lohaus R."/>
            <person name="Hsiao Y.Y."/>
            <person name="Niu S.C."/>
            <person name="Wang J.Y."/>
            <person name="Lin Y.C."/>
            <person name="Xu Q."/>
            <person name="Chen L.J."/>
            <person name="Yoshida K."/>
            <person name="Fujiwara S."/>
            <person name="Wang Z.W."/>
            <person name="Zhang Y.Q."/>
            <person name="Mitsuda N."/>
            <person name="Wang M."/>
            <person name="Liu G.H."/>
            <person name="Pecoraro L."/>
            <person name="Huang H.X."/>
            <person name="Xiao X.J."/>
            <person name="Lin M."/>
            <person name="Wu X.Y."/>
            <person name="Wu W.L."/>
            <person name="Chen Y.Y."/>
            <person name="Chang S.B."/>
            <person name="Sakamoto S."/>
            <person name="Ohme-Takagi M."/>
            <person name="Yagi M."/>
            <person name="Zeng S.J."/>
            <person name="Shen C.Y."/>
            <person name="Yeh C.M."/>
            <person name="Luo Y.B."/>
            <person name="Tsai W.C."/>
            <person name="Van de Peer Y."/>
            <person name="Liu Z.J."/>
        </authorList>
    </citation>
    <scope>NUCLEOTIDE SEQUENCE [LARGE SCALE GENOMIC DNA]</scope>
    <source>
        <tissue evidence="1">The whole plant</tissue>
    </source>
</reference>
<accession>A0A2I0WTM8</accession>
<keyword evidence="2" id="KW-1185">Reference proteome</keyword>
<proteinExistence type="predicted"/>
<organism evidence="1 2">
    <name type="scientific">Dendrobium catenatum</name>
    <dbReference type="NCBI Taxonomy" id="906689"/>
    <lineage>
        <taxon>Eukaryota</taxon>
        <taxon>Viridiplantae</taxon>
        <taxon>Streptophyta</taxon>
        <taxon>Embryophyta</taxon>
        <taxon>Tracheophyta</taxon>
        <taxon>Spermatophyta</taxon>
        <taxon>Magnoliopsida</taxon>
        <taxon>Liliopsida</taxon>
        <taxon>Asparagales</taxon>
        <taxon>Orchidaceae</taxon>
        <taxon>Epidendroideae</taxon>
        <taxon>Malaxideae</taxon>
        <taxon>Dendrobiinae</taxon>
        <taxon>Dendrobium</taxon>
    </lineage>
</organism>
<evidence type="ECO:0000313" key="1">
    <source>
        <dbReference type="EMBL" id="PKU79014.1"/>
    </source>
</evidence>